<gene>
    <name evidence="2" type="ORF">F0P94_13740</name>
</gene>
<feature type="chain" id="PRO_5024995230" description="DUF3575 domain-containing protein" evidence="1">
    <location>
        <begin position="26"/>
        <end position="188"/>
    </location>
</feature>
<feature type="signal peptide" evidence="1">
    <location>
        <begin position="1"/>
        <end position="25"/>
    </location>
</feature>
<name>A0A5N1IQQ0_9BACT</name>
<sequence length="188" mass="21229">MKKTRILFCLILVAFSKVTSGQVLPSDSAKIAAPFHNSVYLEIMGNGLAASLNYERVFRLPKSETWIAARVGGAWFPAGREEGYTNYTTLVPVEISIFHGEKPWKNEAGFGVTFMEEADFNSEKQRPEKQQNLIPVFRFGRRYADPESPFMVRWGVLAVILPDEVQGDFLPQVMPWFGVSLGYGFGRR</sequence>
<dbReference type="RefSeq" id="WP_191907047.1">
    <property type="nucleotide sequence ID" value="NZ_VTWT01000007.1"/>
</dbReference>
<comment type="caution">
    <text evidence="2">The sequence shown here is derived from an EMBL/GenBank/DDBJ whole genome shotgun (WGS) entry which is preliminary data.</text>
</comment>
<evidence type="ECO:0000256" key="1">
    <source>
        <dbReference type="SAM" id="SignalP"/>
    </source>
</evidence>
<evidence type="ECO:0000313" key="3">
    <source>
        <dbReference type="Proteomes" id="UP000326570"/>
    </source>
</evidence>
<accession>A0A5N1IQQ0</accession>
<organism evidence="2 3">
    <name type="scientific">Adhaeribacter soli</name>
    <dbReference type="NCBI Taxonomy" id="2607655"/>
    <lineage>
        <taxon>Bacteria</taxon>
        <taxon>Pseudomonadati</taxon>
        <taxon>Bacteroidota</taxon>
        <taxon>Cytophagia</taxon>
        <taxon>Cytophagales</taxon>
        <taxon>Hymenobacteraceae</taxon>
        <taxon>Adhaeribacter</taxon>
    </lineage>
</organism>
<proteinExistence type="predicted"/>
<dbReference type="AlphaFoldDB" id="A0A5N1IQQ0"/>
<keyword evidence="3" id="KW-1185">Reference proteome</keyword>
<evidence type="ECO:0000313" key="2">
    <source>
        <dbReference type="EMBL" id="KAA9331855.1"/>
    </source>
</evidence>
<evidence type="ECO:0008006" key="4">
    <source>
        <dbReference type="Google" id="ProtNLM"/>
    </source>
</evidence>
<protein>
    <recommendedName>
        <fullName evidence="4">DUF3575 domain-containing protein</fullName>
    </recommendedName>
</protein>
<keyword evidence="1" id="KW-0732">Signal</keyword>
<dbReference type="Proteomes" id="UP000326570">
    <property type="component" value="Unassembled WGS sequence"/>
</dbReference>
<reference evidence="2 3" key="1">
    <citation type="submission" date="2019-09" db="EMBL/GenBank/DDBJ databases">
        <title>Genome sequence of Adhaeribacter sp. M2.</title>
        <authorList>
            <person name="Srinivasan S."/>
        </authorList>
    </citation>
    <scope>NUCLEOTIDE SEQUENCE [LARGE SCALE GENOMIC DNA]</scope>
    <source>
        <strain evidence="2 3">M2</strain>
    </source>
</reference>
<dbReference type="EMBL" id="VTWT01000007">
    <property type="protein sequence ID" value="KAA9331855.1"/>
    <property type="molecule type" value="Genomic_DNA"/>
</dbReference>